<evidence type="ECO:0000313" key="1">
    <source>
        <dbReference type="EMBL" id="KAK7389639.1"/>
    </source>
</evidence>
<dbReference type="Proteomes" id="UP001386955">
    <property type="component" value="Unassembled WGS sequence"/>
</dbReference>
<comment type="caution">
    <text evidence="1">The sequence shown here is derived from an EMBL/GenBank/DDBJ whole genome shotgun (WGS) entry which is preliminary data.</text>
</comment>
<proteinExistence type="predicted"/>
<gene>
    <name evidence="1" type="ORF">VNO78_24846</name>
</gene>
<accession>A0AAN9XFB8</accession>
<evidence type="ECO:0000313" key="2">
    <source>
        <dbReference type="Proteomes" id="UP001386955"/>
    </source>
</evidence>
<sequence>MMMMMRWQCGMAMTLPRMDYPPFCFLHHWPLPNANNSISHPRVLPRRRIPWTGTILHQTMDFDEAVV</sequence>
<dbReference type="EMBL" id="JAYMYS010000006">
    <property type="protein sequence ID" value="KAK7389639.1"/>
    <property type="molecule type" value="Genomic_DNA"/>
</dbReference>
<name>A0AAN9XFB8_PSOTE</name>
<protein>
    <submittedName>
        <fullName evidence="1">Uncharacterized protein</fullName>
    </submittedName>
</protein>
<reference evidence="1 2" key="1">
    <citation type="submission" date="2024-01" db="EMBL/GenBank/DDBJ databases">
        <title>The genomes of 5 underutilized Papilionoideae crops provide insights into root nodulation and disease resistanc.</title>
        <authorList>
            <person name="Jiang F."/>
        </authorList>
    </citation>
    <scope>NUCLEOTIDE SEQUENCE [LARGE SCALE GENOMIC DNA]</scope>
    <source>
        <strain evidence="1">DUOXIRENSHENG_FW03</strain>
        <tissue evidence="1">Leaves</tissue>
    </source>
</reference>
<dbReference type="AlphaFoldDB" id="A0AAN9XFB8"/>
<keyword evidence="2" id="KW-1185">Reference proteome</keyword>
<organism evidence="1 2">
    <name type="scientific">Psophocarpus tetragonolobus</name>
    <name type="common">Winged bean</name>
    <name type="synonym">Dolichos tetragonolobus</name>
    <dbReference type="NCBI Taxonomy" id="3891"/>
    <lineage>
        <taxon>Eukaryota</taxon>
        <taxon>Viridiplantae</taxon>
        <taxon>Streptophyta</taxon>
        <taxon>Embryophyta</taxon>
        <taxon>Tracheophyta</taxon>
        <taxon>Spermatophyta</taxon>
        <taxon>Magnoliopsida</taxon>
        <taxon>eudicotyledons</taxon>
        <taxon>Gunneridae</taxon>
        <taxon>Pentapetalae</taxon>
        <taxon>rosids</taxon>
        <taxon>fabids</taxon>
        <taxon>Fabales</taxon>
        <taxon>Fabaceae</taxon>
        <taxon>Papilionoideae</taxon>
        <taxon>50 kb inversion clade</taxon>
        <taxon>NPAAA clade</taxon>
        <taxon>indigoferoid/millettioid clade</taxon>
        <taxon>Phaseoleae</taxon>
        <taxon>Psophocarpus</taxon>
    </lineage>
</organism>